<sequence length="110" mass="12381">MVGDAVVDGCVDCRKFSCEYSGMITQSEYLVGSLDVILKDNICSSNLIVHSRPVREDQCTGNFLIKDISCDALFIPWRYEAYEERECLGSDDQTLCGEVLDLVLKKVEFL</sequence>
<dbReference type="Proteomes" id="UP001054837">
    <property type="component" value="Unassembled WGS sequence"/>
</dbReference>
<dbReference type="AlphaFoldDB" id="A0AAV4WCU9"/>
<proteinExistence type="predicted"/>
<accession>A0AAV4WCU9</accession>
<name>A0AAV4WCU9_9ARAC</name>
<comment type="caution">
    <text evidence="1">The sequence shown here is derived from an EMBL/GenBank/DDBJ whole genome shotgun (WGS) entry which is preliminary data.</text>
</comment>
<gene>
    <name evidence="1" type="ORF">CDAR_57191</name>
</gene>
<keyword evidence="2" id="KW-1185">Reference proteome</keyword>
<dbReference type="EMBL" id="BPLQ01014426">
    <property type="protein sequence ID" value="GIY79624.1"/>
    <property type="molecule type" value="Genomic_DNA"/>
</dbReference>
<evidence type="ECO:0000313" key="2">
    <source>
        <dbReference type="Proteomes" id="UP001054837"/>
    </source>
</evidence>
<reference evidence="1 2" key="1">
    <citation type="submission" date="2021-06" db="EMBL/GenBank/DDBJ databases">
        <title>Caerostris darwini draft genome.</title>
        <authorList>
            <person name="Kono N."/>
            <person name="Arakawa K."/>
        </authorList>
    </citation>
    <scope>NUCLEOTIDE SEQUENCE [LARGE SCALE GENOMIC DNA]</scope>
</reference>
<protein>
    <submittedName>
        <fullName evidence="1">Uncharacterized protein</fullName>
    </submittedName>
</protein>
<organism evidence="1 2">
    <name type="scientific">Caerostris darwini</name>
    <dbReference type="NCBI Taxonomy" id="1538125"/>
    <lineage>
        <taxon>Eukaryota</taxon>
        <taxon>Metazoa</taxon>
        <taxon>Ecdysozoa</taxon>
        <taxon>Arthropoda</taxon>
        <taxon>Chelicerata</taxon>
        <taxon>Arachnida</taxon>
        <taxon>Araneae</taxon>
        <taxon>Araneomorphae</taxon>
        <taxon>Entelegynae</taxon>
        <taxon>Araneoidea</taxon>
        <taxon>Araneidae</taxon>
        <taxon>Caerostris</taxon>
    </lineage>
</organism>
<evidence type="ECO:0000313" key="1">
    <source>
        <dbReference type="EMBL" id="GIY79624.1"/>
    </source>
</evidence>